<accession>A0ABN2D418</accession>
<keyword evidence="3" id="KW-1185">Reference proteome</keyword>
<feature type="chain" id="PRO_5046766302" description="PknH-like protein" evidence="1">
    <location>
        <begin position="21"/>
        <end position="221"/>
    </location>
</feature>
<proteinExistence type="predicted"/>
<keyword evidence="1" id="KW-0732">Signal</keyword>
<dbReference type="Proteomes" id="UP001500190">
    <property type="component" value="Unassembled WGS sequence"/>
</dbReference>
<evidence type="ECO:0000313" key="3">
    <source>
        <dbReference type="Proteomes" id="UP001500190"/>
    </source>
</evidence>
<organism evidence="2 3">
    <name type="scientific">Kribbella karoonensis</name>
    <dbReference type="NCBI Taxonomy" id="324851"/>
    <lineage>
        <taxon>Bacteria</taxon>
        <taxon>Bacillati</taxon>
        <taxon>Actinomycetota</taxon>
        <taxon>Actinomycetes</taxon>
        <taxon>Propionibacteriales</taxon>
        <taxon>Kribbellaceae</taxon>
        <taxon>Kribbella</taxon>
    </lineage>
</organism>
<reference evidence="2 3" key="1">
    <citation type="journal article" date="2019" name="Int. J. Syst. Evol. Microbiol.">
        <title>The Global Catalogue of Microorganisms (GCM) 10K type strain sequencing project: providing services to taxonomists for standard genome sequencing and annotation.</title>
        <authorList>
            <consortium name="The Broad Institute Genomics Platform"/>
            <consortium name="The Broad Institute Genome Sequencing Center for Infectious Disease"/>
            <person name="Wu L."/>
            <person name="Ma J."/>
        </authorList>
    </citation>
    <scope>NUCLEOTIDE SEQUENCE [LARGE SCALE GENOMIC DNA]</scope>
    <source>
        <strain evidence="2 3">JCM 14304</strain>
    </source>
</reference>
<dbReference type="RefSeq" id="WP_344188020.1">
    <property type="nucleotide sequence ID" value="NZ_BAAAND010000001.1"/>
</dbReference>
<evidence type="ECO:0000256" key="1">
    <source>
        <dbReference type="SAM" id="SignalP"/>
    </source>
</evidence>
<feature type="signal peptide" evidence="1">
    <location>
        <begin position="1"/>
        <end position="20"/>
    </location>
</feature>
<dbReference type="PROSITE" id="PS51257">
    <property type="entry name" value="PROKAR_LIPOPROTEIN"/>
    <property type="match status" value="1"/>
</dbReference>
<evidence type="ECO:0000313" key="2">
    <source>
        <dbReference type="EMBL" id="GAA1568667.1"/>
    </source>
</evidence>
<sequence>MKLQVALLAVLTLTACTAQVTPPPTATPTPTTAPLTVAQAKKAALLVADLPKGWDGGVAVDPTPTPGYRGQYDPPECLVFRHPTDILGGPATAVRGQYFTRDPLQSVTEFVWSWPTQVRTLVPELTDRLAKCSTYTLVGPDQVKYELAVSRLPLHGSAEAIALRVNTAAPAAADPIAPQYFGYAARGGTVINIEGWGETLTDAVFAQLVSKAAARLDAVVG</sequence>
<name>A0ABN2D418_9ACTN</name>
<comment type="caution">
    <text evidence="2">The sequence shown here is derived from an EMBL/GenBank/DDBJ whole genome shotgun (WGS) entry which is preliminary data.</text>
</comment>
<evidence type="ECO:0008006" key="4">
    <source>
        <dbReference type="Google" id="ProtNLM"/>
    </source>
</evidence>
<gene>
    <name evidence="2" type="ORF">GCM10009742_08470</name>
</gene>
<protein>
    <recommendedName>
        <fullName evidence="4">PknH-like protein</fullName>
    </recommendedName>
</protein>
<dbReference type="EMBL" id="BAAAND010000001">
    <property type="protein sequence ID" value="GAA1568667.1"/>
    <property type="molecule type" value="Genomic_DNA"/>
</dbReference>